<accession>A0AC35UGI9</accession>
<proteinExistence type="predicted"/>
<dbReference type="WBParaSite" id="RSKR_0001127900.1">
    <property type="protein sequence ID" value="RSKR_0001127900.1"/>
    <property type="gene ID" value="RSKR_0001127900"/>
</dbReference>
<evidence type="ECO:0000313" key="2">
    <source>
        <dbReference type="WBParaSite" id="RSKR_0001127900.1"/>
    </source>
</evidence>
<sequence>MEGQDSLRWKQQLVETSAIRQKKDDELCSRKIKKDASTRHGVLNIPSTKQWKKPSSVEKNFGLKAKMFIITDDVIIKNEETVNKKTLTNSGITSKHERVHEKQGNIYTIRTPIVDTENQMKVVNIISPHLIFMKRANSTADTLNLVLPCDIKPIVWVEASDVDSGDPTRLSTATMIGTYVMAPLNENVYARSRIIDCNKSRTFVKLIFIDYGRIIWANIKCLAAMDIERFKVRWQTLRIGLKNIHPKAVAKKDANAKCIWEKEHITALQEFLSTIDLTYFSTLTTLKKIYTRDILMVDLFEYNVEFENSQQPKRFKKLIEDVYYRVNINQALVQAYPHLFSRLDFDQMNYYDATHDCIDMYPSPETSTIPHYLSEFPIIDYEKLSNGQDERNTAEQDGGHQVDFWSLKKLLDNNFIKAGKFIRTFLFDSLGDHHQLRLGGMIFNNNEKFKEGEFFTKLIYNKRKAHLDRIRAIHDQYKTFGKNDTFKIDAVIEYWKNQLPFYIMCPVKISPTETRLLRSEVVGFCQKKVVRGYEYILKVRYLDINGTDRCFLHEVFKMTKDASINMPIIANFVIEKMLIRNNLLPYNDKLIKRFVRDLIKKIPRSEVIVVELSEKNNITGYPNTNIFSNNTSISHDVFRTDLIIENMYLDNGQKIDLDSILDDPIYATFFENHEKNNEWEYEKTYTMQNIEEFTFPSVIGAFTHPDAKSVY</sequence>
<protein>
    <submittedName>
        <fullName evidence="2">Tudor domain-containing protein</fullName>
    </submittedName>
</protein>
<evidence type="ECO:0000313" key="1">
    <source>
        <dbReference type="Proteomes" id="UP000095286"/>
    </source>
</evidence>
<organism evidence="1 2">
    <name type="scientific">Rhabditophanes sp. KR3021</name>
    <dbReference type="NCBI Taxonomy" id="114890"/>
    <lineage>
        <taxon>Eukaryota</taxon>
        <taxon>Metazoa</taxon>
        <taxon>Ecdysozoa</taxon>
        <taxon>Nematoda</taxon>
        <taxon>Chromadorea</taxon>
        <taxon>Rhabditida</taxon>
        <taxon>Tylenchina</taxon>
        <taxon>Panagrolaimomorpha</taxon>
        <taxon>Strongyloidoidea</taxon>
        <taxon>Alloionematidae</taxon>
        <taxon>Rhabditophanes</taxon>
    </lineage>
</organism>
<name>A0AC35UGI9_9BILA</name>
<reference evidence="2" key="1">
    <citation type="submission" date="2016-11" db="UniProtKB">
        <authorList>
            <consortium name="WormBaseParasite"/>
        </authorList>
    </citation>
    <scope>IDENTIFICATION</scope>
    <source>
        <strain evidence="2">KR3021</strain>
    </source>
</reference>
<dbReference type="Proteomes" id="UP000095286">
    <property type="component" value="Unplaced"/>
</dbReference>